<dbReference type="Proteomes" id="UP000708208">
    <property type="component" value="Unassembled WGS sequence"/>
</dbReference>
<feature type="region of interest" description="Disordered" evidence="1">
    <location>
        <begin position="48"/>
        <end position="73"/>
    </location>
</feature>
<comment type="caution">
    <text evidence="2">The sequence shown here is derived from an EMBL/GenBank/DDBJ whole genome shotgun (WGS) entry which is preliminary data.</text>
</comment>
<accession>A0A8J2PC54</accession>
<evidence type="ECO:0000256" key="1">
    <source>
        <dbReference type="SAM" id="MobiDB-lite"/>
    </source>
</evidence>
<reference evidence="2" key="1">
    <citation type="submission" date="2021-06" db="EMBL/GenBank/DDBJ databases">
        <authorList>
            <person name="Hodson N. C."/>
            <person name="Mongue J. A."/>
            <person name="Jaron S. K."/>
        </authorList>
    </citation>
    <scope>NUCLEOTIDE SEQUENCE</scope>
</reference>
<evidence type="ECO:0000313" key="3">
    <source>
        <dbReference type="Proteomes" id="UP000708208"/>
    </source>
</evidence>
<dbReference type="AlphaFoldDB" id="A0A8J2PC54"/>
<feature type="compositionally biased region" description="Basic residues" evidence="1">
    <location>
        <begin position="50"/>
        <end position="66"/>
    </location>
</feature>
<protein>
    <submittedName>
        <fullName evidence="2">Uncharacterized protein</fullName>
    </submittedName>
</protein>
<evidence type="ECO:0000313" key="2">
    <source>
        <dbReference type="EMBL" id="CAG7817527.1"/>
    </source>
</evidence>
<proteinExistence type="predicted"/>
<dbReference type="EMBL" id="CAJVCH010396473">
    <property type="protein sequence ID" value="CAG7817527.1"/>
    <property type="molecule type" value="Genomic_DNA"/>
</dbReference>
<gene>
    <name evidence="2" type="ORF">AFUS01_LOCUS28088</name>
</gene>
<name>A0A8J2PC54_9HEXA</name>
<sequence length="98" mass="11254">MDSLHVLSPTCPPDVARLVNAVWAMEKKKEKQISKIIPIAFPIHPPPIYGRRKRRKALSTTHHRNEKRTSKYWEKADATKIQKELSSSLISSYLPPPL</sequence>
<keyword evidence="3" id="KW-1185">Reference proteome</keyword>
<organism evidence="2 3">
    <name type="scientific">Allacma fusca</name>
    <dbReference type="NCBI Taxonomy" id="39272"/>
    <lineage>
        <taxon>Eukaryota</taxon>
        <taxon>Metazoa</taxon>
        <taxon>Ecdysozoa</taxon>
        <taxon>Arthropoda</taxon>
        <taxon>Hexapoda</taxon>
        <taxon>Collembola</taxon>
        <taxon>Symphypleona</taxon>
        <taxon>Sminthuridae</taxon>
        <taxon>Allacma</taxon>
    </lineage>
</organism>